<sequence>MLNDDLHLLERVQSWLQRGHPVALAFTLRTWGSAPRPVGSLLAISNSGEFEGSVSGGCVENAVIEEAEEVIRSGTPKTLSYGVTDETAWTLGLPCGGTIDLLVIRLNDHRLVRAILDHTPVALFARVSTGDVAVGNATHRSGELLVDDTHLEAAAPLLAQGRTALQEIDGHEVLIRPFVRPWRLLIVGAVHIAQPLSTMAQLAGFNVAVIDPRPPYLTADRFPDLERV</sequence>
<dbReference type="PANTHER" id="PTHR30388">
    <property type="entry name" value="ALDEHYDE OXIDOREDUCTASE MOLYBDENUM COFACTOR ASSEMBLY PROTEIN"/>
    <property type="match status" value="1"/>
</dbReference>
<proteinExistence type="predicted"/>
<dbReference type="EMBL" id="UINC01164928">
    <property type="protein sequence ID" value="SVD66029.1"/>
    <property type="molecule type" value="Genomic_DNA"/>
</dbReference>
<dbReference type="InterPro" id="IPR052698">
    <property type="entry name" value="MoCofactor_Util/Proc"/>
</dbReference>
<evidence type="ECO:0000313" key="3">
    <source>
        <dbReference type="EMBL" id="SVD66029.1"/>
    </source>
</evidence>
<gene>
    <name evidence="3" type="ORF">METZ01_LOCUS418883</name>
</gene>
<dbReference type="PANTHER" id="PTHR30388:SF4">
    <property type="entry name" value="MOLYBDENUM COFACTOR INSERTION CHAPERONE PAOD"/>
    <property type="match status" value="1"/>
</dbReference>
<dbReference type="AlphaFoldDB" id="A0A382X568"/>
<feature type="non-terminal residue" evidence="3">
    <location>
        <position position="228"/>
    </location>
</feature>
<evidence type="ECO:0000259" key="1">
    <source>
        <dbReference type="Pfam" id="PF02625"/>
    </source>
</evidence>
<dbReference type="InterPro" id="IPR003777">
    <property type="entry name" value="XdhC_CoxI"/>
</dbReference>
<dbReference type="Pfam" id="PF02625">
    <property type="entry name" value="XdhC_CoxI"/>
    <property type="match status" value="1"/>
</dbReference>
<accession>A0A382X568</accession>
<reference evidence="3" key="1">
    <citation type="submission" date="2018-05" db="EMBL/GenBank/DDBJ databases">
        <authorList>
            <person name="Lanie J.A."/>
            <person name="Ng W.-L."/>
            <person name="Kazmierczak K.M."/>
            <person name="Andrzejewski T.M."/>
            <person name="Davidsen T.M."/>
            <person name="Wayne K.J."/>
            <person name="Tettelin H."/>
            <person name="Glass J.I."/>
            <person name="Rusch D."/>
            <person name="Podicherti R."/>
            <person name="Tsui H.-C.T."/>
            <person name="Winkler M.E."/>
        </authorList>
    </citation>
    <scope>NUCLEOTIDE SEQUENCE</scope>
</reference>
<protein>
    <recommendedName>
        <fullName evidence="4">XdhC- CoxI domain-containing protein</fullName>
    </recommendedName>
</protein>
<organism evidence="3">
    <name type="scientific">marine metagenome</name>
    <dbReference type="NCBI Taxonomy" id="408172"/>
    <lineage>
        <taxon>unclassified sequences</taxon>
        <taxon>metagenomes</taxon>
        <taxon>ecological metagenomes</taxon>
    </lineage>
</organism>
<evidence type="ECO:0000259" key="2">
    <source>
        <dbReference type="Pfam" id="PF13478"/>
    </source>
</evidence>
<dbReference type="Gene3D" id="3.40.50.720">
    <property type="entry name" value="NAD(P)-binding Rossmann-like Domain"/>
    <property type="match status" value="1"/>
</dbReference>
<feature type="domain" description="XdhC Rossmann" evidence="2">
    <location>
        <begin position="184"/>
        <end position="225"/>
    </location>
</feature>
<feature type="domain" description="XdhC- CoxI" evidence="1">
    <location>
        <begin position="15"/>
        <end position="82"/>
    </location>
</feature>
<name>A0A382X568_9ZZZZ</name>
<evidence type="ECO:0008006" key="4">
    <source>
        <dbReference type="Google" id="ProtNLM"/>
    </source>
</evidence>
<dbReference type="InterPro" id="IPR027051">
    <property type="entry name" value="XdhC_Rossmann_dom"/>
</dbReference>
<dbReference type="Pfam" id="PF13478">
    <property type="entry name" value="XdhC_C"/>
    <property type="match status" value="1"/>
</dbReference>